<protein>
    <submittedName>
        <fullName evidence="2">Uncharacterized protein</fullName>
    </submittedName>
</protein>
<evidence type="ECO:0000313" key="3">
    <source>
        <dbReference type="Proteomes" id="UP000001997"/>
    </source>
</evidence>
<proteinExistence type="predicted"/>
<dbReference type="Proteomes" id="UP000001997">
    <property type="component" value="Unassembled WGS sequence"/>
</dbReference>
<dbReference type="InParanoid" id="A5DME1"/>
<feature type="transmembrane region" description="Helical" evidence="1">
    <location>
        <begin position="423"/>
        <end position="442"/>
    </location>
</feature>
<dbReference type="HOGENOM" id="CLU_580192_0_0_1"/>
<evidence type="ECO:0000256" key="1">
    <source>
        <dbReference type="SAM" id="Phobius"/>
    </source>
</evidence>
<feature type="transmembrane region" description="Helical" evidence="1">
    <location>
        <begin position="393"/>
        <end position="417"/>
    </location>
</feature>
<evidence type="ECO:0000313" key="2">
    <source>
        <dbReference type="EMBL" id="EDK40344.2"/>
    </source>
</evidence>
<dbReference type="VEuPathDB" id="FungiDB:PGUG_04442"/>
<name>A5DME1_PICGU</name>
<feature type="transmembrane region" description="Helical" evidence="1">
    <location>
        <begin position="89"/>
        <end position="110"/>
    </location>
</feature>
<accession>A5DME1</accession>
<organism evidence="2 3">
    <name type="scientific">Meyerozyma guilliermondii (strain ATCC 6260 / CBS 566 / DSM 6381 / JCM 1539 / NBRC 10279 / NRRL Y-324)</name>
    <name type="common">Yeast</name>
    <name type="synonym">Candida guilliermondii</name>
    <dbReference type="NCBI Taxonomy" id="294746"/>
    <lineage>
        <taxon>Eukaryota</taxon>
        <taxon>Fungi</taxon>
        <taxon>Dikarya</taxon>
        <taxon>Ascomycota</taxon>
        <taxon>Saccharomycotina</taxon>
        <taxon>Pichiomycetes</taxon>
        <taxon>Debaryomycetaceae</taxon>
        <taxon>Meyerozyma</taxon>
    </lineage>
</organism>
<feature type="transmembrane region" description="Helical" evidence="1">
    <location>
        <begin position="60"/>
        <end position="77"/>
    </location>
</feature>
<keyword evidence="3" id="KW-1185">Reference proteome</keyword>
<keyword evidence="1" id="KW-0472">Membrane</keyword>
<gene>
    <name evidence="2" type="ORF">PGUG_04442</name>
</gene>
<keyword evidence="1" id="KW-0812">Transmembrane</keyword>
<sequence length="471" mass="52695">MAARMDPESGQLPVEGSDTRSLRRWKTVTFLGLSWIFFLLIVVLICDFLAIGSIATYGSFADYFLVVGFGVFTSICGKSWQIASTSRPILKLGMSQILHIMAVYLVTELYKQKHETQNYQGLFHVGLFAFFHCLYSHVVFVTSCFPSHYGSIYSKFIDTYHQWKQQGSVVPPVYSDVISYGATDDFKFEERRDSALSHDTLLFNGYMGPVPIQHGCSSSLVDKLYSVSPKNTFHMDQATADALGSDLHSFHNTALNTVQEDPESREIGGGGGFQYEGPDGTRISFGGGGHIGPPETSNKKLRLSRSIKTLSSYVGASEEKQPLRHKLSQYTFGKNSICSEATLKDVEPRSILDSEFHSYEAFIDRCCDNVNFKLDPAFQCFGIPGFELSPWWVLAYISNASLECFSASIMWYLLIATGETPKIFLVAGCTQFCVKVLSFIVASRYPKSLYYTLLANVSWFITIIYVIFSIL</sequence>
<dbReference type="OrthoDB" id="4024546at2759"/>
<keyword evidence="1" id="KW-1133">Transmembrane helix</keyword>
<dbReference type="EMBL" id="CH408159">
    <property type="protein sequence ID" value="EDK40344.2"/>
    <property type="molecule type" value="Genomic_DNA"/>
</dbReference>
<dbReference type="KEGG" id="pgu:PGUG_04442"/>
<dbReference type="GeneID" id="5125523"/>
<dbReference type="AlphaFoldDB" id="A5DME1"/>
<feature type="transmembrane region" description="Helical" evidence="1">
    <location>
        <begin position="449"/>
        <end position="468"/>
    </location>
</feature>
<reference evidence="2 3" key="1">
    <citation type="journal article" date="2009" name="Nature">
        <title>Evolution of pathogenicity and sexual reproduction in eight Candida genomes.</title>
        <authorList>
            <person name="Butler G."/>
            <person name="Rasmussen M.D."/>
            <person name="Lin M.F."/>
            <person name="Santos M.A."/>
            <person name="Sakthikumar S."/>
            <person name="Munro C.A."/>
            <person name="Rheinbay E."/>
            <person name="Grabherr M."/>
            <person name="Forche A."/>
            <person name="Reedy J.L."/>
            <person name="Agrafioti I."/>
            <person name="Arnaud M.B."/>
            <person name="Bates S."/>
            <person name="Brown A.J."/>
            <person name="Brunke S."/>
            <person name="Costanzo M.C."/>
            <person name="Fitzpatrick D.A."/>
            <person name="de Groot P.W."/>
            <person name="Harris D."/>
            <person name="Hoyer L.L."/>
            <person name="Hube B."/>
            <person name="Klis F.M."/>
            <person name="Kodira C."/>
            <person name="Lennard N."/>
            <person name="Logue M.E."/>
            <person name="Martin R."/>
            <person name="Neiman A.M."/>
            <person name="Nikolaou E."/>
            <person name="Quail M.A."/>
            <person name="Quinn J."/>
            <person name="Santos M.C."/>
            <person name="Schmitzberger F.F."/>
            <person name="Sherlock G."/>
            <person name="Shah P."/>
            <person name="Silverstein K.A."/>
            <person name="Skrzypek M.S."/>
            <person name="Soll D."/>
            <person name="Staggs R."/>
            <person name="Stansfield I."/>
            <person name="Stumpf M.P."/>
            <person name="Sudbery P.E."/>
            <person name="Srikantha T."/>
            <person name="Zeng Q."/>
            <person name="Berman J."/>
            <person name="Berriman M."/>
            <person name="Heitman J."/>
            <person name="Gow N.A."/>
            <person name="Lorenz M.C."/>
            <person name="Birren B.W."/>
            <person name="Kellis M."/>
            <person name="Cuomo C.A."/>
        </authorList>
    </citation>
    <scope>NUCLEOTIDE SEQUENCE [LARGE SCALE GENOMIC DNA]</scope>
    <source>
        <strain evidence="3">ATCC 6260 / CBS 566 / DSM 6381 / JCM 1539 / NBRC 10279 / NRRL Y-324</strain>
    </source>
</reference>
<dbReference type="RefSeq" id="XP_001483713.2">
    <property type="nucleotide sequence ID" value="XM_001483663.1"/>
</dbReference>
<feature type="transmembrane region" description="Helical" evidence="1">
    <location>
        <begin position="122"/>
        <end position="145"/>
    </location>
</feature>
<feature type="transmembrane region" description="Helical" evidence="1">
    <location>
        <begin position="30"/>
        <end position="54"/>
    </location>
</feature>